<comment type="caution">
    <text evidence="1">The sequence shown here is derived from an EMBL/GenBank/DDBJ whole genome shotgun (WGS) entry which is preliminary data.</text>
</comment>
<sequence>MLGGNPARGKVEQQIYPTLTERSSSQWVAQRLIKVRYLCKAVDFNVGDRDLEMGQITQCTKPKPFDRSICISIPLTITYFCFCTSASGDLAAVKQLVNEVNELEETVLFTGAEKGHIVVKELLKYSNREMSQCACKVVSKTKLRSSPLLIPTRNASANAAEEGVVAEGLMMAAAIENCCGGGGNEAEVS</sequence>
<gene>
    <name evidence="1" type="ORF">Nepgr_014162</name>
</gene>
<evidence type="ECO:0000313" key="1">
    <source>
        <dbReference type="EMBL" id="GMH12321.1"/>
    </source>
</evidence>
<name>A0AAD3SKI1_NEPGR</name>
<dbReference type="AlphaFoldDB" id="A0AAD3SKI1"/>
<proteinExistence type="predicted"/>
<dbReference type="Proteomes" id="UP001279734">
    <property type="component" value="Unassembled WGS sequence"/>
</dbReference>
<protein>
    <submittedName>
        <fullName evidence="1">Uncharacterized protein</fullName>
    </submittedName>
</protein>
<dbReference type="EMBL" id="BSYO01000011">
    <property type="protein sequence ID" value="GMH12321.1"/>
    <property type="molecule type" value="Genomic_DNA"/>
</dbReference>
<organism evidence="1 2">
    <name type="scientific">Nepenthes gracilis</name>
    <name type="common">Slender pitcher plant</name>
    <dbReference type="NCBI Taxonomy" id="150966"/>
    <lineage>
        <taxon>Eukaryota</taxon>
        <taxon>Viridiplantae</taxon>
        <taxon>Streptophyta</taxon>
        <taxon>Embryophyta</taxon>
        <taxon>Tracheophyta</taxon>
        <taxon>Spermatophyta</taxon>
        <taxon>Magnoliopsida</taxon>
        <taxon>eudicotyledons</taxon>
        <taxon>Gunneridae</taxon>
        <taxon>Pentapetalae</taxon>
        <taxon>Caryophyllales</taxon>
        <taxon>Nepenthaceae</taxon>
        <taxon>Nepenthes</taxon>
    </lineage>
</organism>
<evidence type="ECO:0000313" key="2">
    <source>
        <dbReference type="Proteomes" id="UP001279734"/>
    </source>
</evidence>
<reference evidence="1" key="1">
    <citation type="submission" date="2023-05" db="EMBL/GenBank/DDBJ databases">
        <title>Nepenthes gracilis genome sequencing.</title>
        <authorList>
            <person name="Fukushima K."/>
        </authorList>
    </citation>
    <scope>NUCLEOTIDE SEQUENCE</scope>
    <source>
        <strain evidence="1">SING2019-196</strain>
    </source>
</reference>
<keyword evidence="2" id="KW-1185">Reference proteome</keyword>
<accession>A0AAD3SKI1</accession>